<dbReference type="InterPro" id="IPR006128">
    <property type="entry name" value="Lipoprotein_PsaA-like"/>
</dbReference>
<reference evidence="5 6" key="1">
    <citation type="submission" date="2013-12" db="EMBL/GenBank/DDBJ databases">
        <title>The complete genome sequence of Methanobacterium sp. BRM9.</title>
        <authorList>
            <consortium name="Pastoral Greenhouse Gas Research Consortium"/>
            <person name="Kelly W.J."/>
            <person name="Leahy S.C."/>
            <person name="Perry R."/>
            <person name="Li D."/>
            <person name="Altermann E."/>
            <person name="Lambie S.C."/>
            <person name="Attwood G.T."/>
        </authorList>
    </citation>
    <scope>NUCLEOTIDE SEQUENCE [LARGE SCALE GENOMIC DNA]</scope>
    <source>
        <strain evidence="5 6">BRM9</strain>
    </source>
</reference>
<dbReference type="Pfam" id="PF01297">
    <property type="entry name" value="ZnuA"/>
    <property type="match status" value="1"/>
</dbReference>
<keyword evidence="3" id="KW-0732">Signal</keyword>
<dbReference type="GeneID" id="24792212"/>
<dbReference type="InterPro" id="IPR006129">
    <property type="entry name" value="AdhesinB"/>
</dbReference>
<dbReference type="PRINTS" id="PR00690">
    <property type="entry name" value="ADHESNFAMILY"/>
</dbReference>
<protein>
    <submittedName>
        <fullName evidence="5">Zinc ABC transporter substrate-binding protein</fullName>
    </submittedName>
</protein>
<dbReference type="GO" id="GO:0046872">
    <property type="term" value="F:metal ion binding"/>
    <property type="evidence" value="ECO:0007669"/>
    <property type="project" value="InterPro"/>
</dbReference>
<evidence type="ECO:0000256" key="1">
    <source>
        <dbReference type="ARBA" id="ARBA00011028"/>
    </source>
</evidence>
<dbReference type="PANTHER" id="PTHR42953:SF3">
    <property type="entry name" value="HIGH-AFFINITY ZINC UPTAKE SYSTEM PROTEIN ZNUA"/>
    <property type="match status" value="1"/>
</dbReference>
<evidence type="ECO:0000313" key="5">
    <source>
        <dbReference type="EMBL" id="AIS31872.1"/>
    </source>
</evidence>
<evidence type="ECO:0000256" key="3">
    <source>
        <dbReference type="ARBA" id="ARBA00022729"/>
    </source>
</evidence>
<feature type="transmembrane region" description="Helical" evidence="4">
    <location>
        <begin position="7"/>
        <end position="26"/>
    </location>
</feature>
<dbReference type="Proteomes" id="UP000029661">
    <property type="component" value="Chromosome"/>
</dbReference>
<accession>A0A089ZCW4</accession>
<evidence type="ECO:0000256" key="2">
    <source>
        <dbReference type="ARBA" id="ARBA00022448"/>
    </source>
</evidence>
<keyword evidence="4" id="KW-0472">Membrane</keyword>
<gene>
    <name evidence="5" type="ORF">BRM9_1056</name>
</gene>
<dbReference type="RefSeq" id="WP_052399968.1">
    <property type="nucleotide sequence ID" value="NZ_CP006933.1"/>
</dbReference>
<dbReference type="SUPFAM" id="SSF53807">
    <property type="entry name" value="Helical backbone' metal receptor"/>
    <property type="match status" value="1"/>
</dbReference>
<name>A0A089ZCW4_METFO</name>
<evidence type="ECO:0000256" key="4">
    <source>
        <dbReference type="SAM" id="Phobius"/>
    </source>
</evidence>
<dbReference type="InterPro" id="IPR050492">
    <property type="entry name" value="Bact_metal-bind_prot9"/>
</dbReference>
<dbReference type="PANTHER" id="PTHR42953">
    <property type="entry name" value="HIGH-AFFINITY ZINC UPTAKE SYSTEM PROTEIN ZNUA-RELATED"/>
    <property type="match status" value="1"/>
</dbReference>
<dbReference type="GO" id="GO:0030001">
    <property type="term" value="P:metal ion transport"/>
    <property type="evidence" value="ECO:0007669"/>
    <property type="project" value="InterPro"/>
</dbReference>
<dbReference type="InterPro" id="IPR006127">
    <property type="entry name" value="ZnuA-like"/>
</dbReference>
<dbReference type="PRINTS" id="PR00691">
    <property type="entry name" value="ADHESINB"/>
</dbReference>
<sequence>MMERKKILIIILLILILAISITLYFYTSTGNSTPSPSDKIGVVVTVGPQEEFVKRVGGDRVNVTVMVPPGSDPHTYEPLAEQMKQVQNARIYFQVGSDVEFELTWLDKLRSMNRQMKVVNSSAGIQLIPNTAESEAGSDPHVWVSPKNAKIMVENIYQELVEVDPKNRDYYTKNRDEYLSELDQLDKNITKTLSGKNNTIIMVYHPSWAYFCKDYNLQQLAIEKEGKEPTSQDIVKLVDTARKEGIMVIFASPEFSTANAQTIASEIGAKVVSVDPLSPNYLENMKKVAEAFASS</sequence>
<comment type="similarity">
    <text evidence="1">Belongs to the bacterial solute-binding protein 9 family.</text>
</comment>
<evidence type="ECO:0000313" key="6">
    <source>
        <dbReference type="Proteomes" id="UP000029661"/>
    </source>
</evidence>
<dbReference type="STRING" id="2162.BRM9_1056"/>
<organism evidence="5 6">
    <name type="scientific">Methanobacterium formicicum</name>
    <dbReference type="NCBI Taxonomy" id="2162"/>
    <lineage>
        <taxon>Archaea</taxon>
        <taxon>Methanobacteriati</taxon>
        <taxon>Methanobacteriota</taxon>
        <taxon>Methanomada group</taxon>
        <taxon>Methanobacteria</taxon>
        <taxon>Methanobacteriales</taxon>
        <taxon>Methanobacteriaceae</taxon>
        <taxon>Methanobacterium</taxon>
    </lineage>
</organism>
<dbReference type="AlphaFoldDB" id="A0A089ZCW4"/>
<proteinExistence type="inferred from homology"/>
<keyword evidence="4" id="KW-0812">Transmembrane</keyword>
<dbReference type="KEGG" id="mfc:BRM9_1056"/>
<keyword evidence="2" id="KW-0813">Transport</keyword>
<dbReference type="GO" id="GO:0007155">
    <property type="term" value="P:cell adhesion"/>
    <property type="evidence" value="ECO:0007669"/>
    <property type="project" value="InterPro"/>
</dbReference>
<dbReference type="Gene3D" id="3.40.50.1980">
    <property type="entry name" value="Nitrogenase molybdenum iron protein domain"/>
    <property type="match status" value="2"/>
</dbReference>
<keyword evidence="4" id="KW-1133">Transmembrane helix</keyword>
<dbReference type="EMBL" id="CP006933">
    <property type="protein sequence ID" value="AIS31872.1"/>
    <property type="molecule type" value="Genomic_DNA"/>
</dbReference>